<reference evidence="1" key="1">
    <citation type="submission" date="2021-02" db="EMBL/GenBank/DDBJ databases">
        <authorList>
            <consortium name="DOE Joint Genome Institute"/>
            <person name="Ahrendt S."/>
            <person name="Looney B.P."/>
            <person name="Miyauchi S."/>
            <person name="Morin E."/>
            <person name="Drula E."/>
            <person name="Courty P.E."/>
            <person name="Chicoki N."/>
            <person name="Fauchery L."/>
            <person name="Kohler A."/>
            <person name="Kuo A."/>
            <person name="Labutti K."/>
            <person name="Pangilinan J."/>
            <person name="Lipzen A."/>
            <person name="Riley R."/>
            <person name="Andreopoulos W."/>
            <person name="He G."/>
            <person name="Johnson J."/>
            <person name="Barry K.W."/>
            <person name="Grigoriev I.V."/>
            <person name="Nagy L."/>
            <person name="Hibbett D."/>
            <person name="Henrissat B."/>
            <person name="Matheny P.B."/>
            <person name="Labbe J."/>
            <person name="Martin F."/>
        </authorList>
    </citation>
    <scope>NUCLEOTIDE SEQUENCE</scope>
    <source>
        <strain evidence="1">EC-137</strain>
    </source>
</reference>
<sequence length="682" mass="72785">MVCDAISDDALTPLPPPVLLLALPGLVAHPPTHNLHPQSLALSYQAVKRCLGLKGLSPDMECRAWTGLAEVGMNAIDGRFNDSKEHPWAFGIEQEVEKGISKGLLLAQRHPSLRIYRLHLQLLQARFALWQSNYKYARNVLRRLISSSCATDPPAYIYTAHLTLVHHLLSSPKASSTSTPEPSMPDINAALNALQTLQATAEENGDKAVVLLALVVRLGIAASRGLWTLVPDTLGKAEEALGLSYAVLPPKNNRGIERSSSGDSSATLNGAAGTSSAGTNDGTTQAETFIAFTDPFEGVAAVYTLIMGIVYYTHVGDSANSSPRLQHLHALLDTGTHGQFPNGIALIPLARGPPLEFYSTYPRVLFALGYLVSATSKRDALGRRPKRNTFARAGLEVLEKGEGPSLDMPAWASTGDLDEAGYRLARIKADLLSELAGISIMRSDFDTAEDVLSKLIAHTRSCDLFARYAPRITLHHAHLAHALGAHERALQCYDVAAHVAEGAAGAEGDFVAAAARAGAALLRIGISDGELSNKLSADAREAADACGGMGGALETLGAILESFLAPEILKSKQHLRRALDLATSAQDNHSRGLVLALLANNYLLTDPTHAYELLSIADHIGAGLGASINKDAPRDRPGNAPLRLWIGKRRVELYRRAGKDARAEKQVATNAVLATAVEGLMR</sequence>
<proteinExistence type="predicted"/>
<comment type="caution">
    <text evidence="1">The sequence shown here is derived from an EMBL/GenBank/DDBJ whole genome shotgun (WGS) entry which is preliminary data.</text>
</comment>
<gene>
    <name evidence="1" type="ORF">K488DRAFT_46896</name>
</gene>
<name>A0ACB8QPQ8_9AGAM</name>
<accession>A0ACB8QPQ8</accession>
<protein>
    <submittedName>
        <fullName evidence="1">Uncharacterized protein</fullName>
    </submittedName>
</protein>
<dbReference type="Proteomes" id="UP000814128">
    <property type="component" value="Unassembled WGS sequence"/>
</dbReference>
<evidence type="ECO:0000313" key="1">
    <source>
        <dbReference type="EMBL" id="KAI0033851.1"/>
    </source>
</evidence>
<evidence type="ECO:0000313" key="2">
    <source>
        <dbReference type="Proteomes" id="UP000814128"/>
    </source>
</evidence>
<dbReference type="EMBL" id="MU273511">
    <property type="protein sequence ID" value="KAI0033851.1"/>
    <property type="molecule type" value="Genomic_DNA"/>
</dbReference>
<reference evidence="1" key="2">
    <citation type="journal article" date="2022" name="New Phytol.">
        <title>Evolutionary transition to the ectomycorrhizal habit in the genomes of a hyperdiverse lineage of mushroom-forming fungi.</title>
        <authorList>
            <person name="Looney B."/>
            <person name="Miyauchi S."/>
            <person name="Morin E."/>
            <person name="Drula E."/>
            <person name="Courty P.E."/>
            <person name="Kohler A."/>
            <person name="Kuo A."/>
            <person name="LaButti K."/>
            <person name="Pangilinan J."/>
            <person name="Lipzen A."/>
            <person name="Riley R."/>
            <person name="Andreopoulos W."/>
            <person name="He G."/>
            <person name="Johnson J."/>
            <person name="Nolan M."/>
            <person name="Tritt A."/>
            <person name="Barry K.W."/>
            <person name="Grigoriev I.V."/>
            <person name="Nagy L.G."/>
            <person name="Hibbett D."/>
            <person name="Henrissat B."/>
            <person name="Matheny P.B."/>
            <person name="Labbe J."/>
            <person name="Martin F.M."/>
        </authorList>
    </citation>
    <scope>NUCLEOTIDE SEQUENCE</scope>
    <source>
        <strain evidence="1">EC-137</strain>
    </source>
</reference>
<organism evidence="1 2">
    <name type="scientific">Vararia minispora EC-137</name>
    <dbReference type="NCBI Taxonomy" id="1314806"/>
    <lineage>
        <taxon>Eukaryota</taxon>
        <taxon>Fungi</taxon>
        <taxon>Dikarya</taxon>
        <taxon>Basidiomycota</taxon>
        <taxon>Agaricomycotina</taxon>
        <taxon>Agaricomycetes</taxon>
        <taxon>Russulales</taxon>
        <taxon>Lachnocladiaceae</taxon>
        <taxon>Vararia</taxon>
    </lineage>
</organism>
<keyword evidence="2" id="KW-1185">Reference proteome</keyword>